<protein>
    <submittedName>
        <fullName evidence="1">Dipeptidase</fullName>
    </submittedName>
</protein>
<evidence type="ECO:0000313" key="2">
    <source>
        <dbReference type="Proteomes" id="UP000293854"/>
    </source>
</evidence>
<dbReference type="Gene3D" id="3.40.630.10">
    <property type="entry name" value="Zn peptidases"/>
    <property type="match status" value="1"/>
</dbReference>
<proteinExistence type="predicted"/>
<reference evidence="1 2" key="1">
    <citation type="submission" date="2018-11" db="EMBL/GenBank/DDBJ databases">
        <title>Genomic profiling of Staphylococcus species from a Poultry farm system in KwaZulu-Natal, South Africa.</title>
        <authorList>
            <person name="Amoako D.G."/>
            <person name="Somboro A.M."/>
            <person name="Abia A.L.K."/>
            <person name="Bester L.A."/>
            <person name="Essack S.Y."/>
        </authorList>
    </citation>
    <scope>NUCLEOTIDE SEQUENCE [LARGE SCALE GENOMIC DNA]</scope>
    <source>
        <strain evidence="1 2">SA11</strain>
    </source>
</reference>
<evidence type="ECO:0000313" key="1">
    <source>
        <dbReference type="EMBL" id="RZH99788.1"/>
    </source>
</evidence>
<dbReference type="Proteomes" id="UP000293854">
    <property type="component" value="Unassembled WGS sequence"/>
</dbReference>
<accession>A0A4Q7CIY2</accession>
<gene>
    <name evidence="1" type="ORF">EIG99_13305</name>
</gene>
<dbReference type="EMBL" id="RQTE01000419">
    <property type="protein sequence ID" value="RZH99788.1"/>
    <property type="molecule type" value="Genomic_DNA"/>
</dbReference>
<dbReference type="AlphaFoldDB" id="A0A4Q7CIY2"/>
<feature type="non-terminal residue" evidence="1">
    <location>
        <position position="1"/>
    </location>
</feature>
<sequence>PVEMGTGGAIPLVTDLQHAFPEATVLVTAVTDPESRMHGIDESLHLGDFRRAILTEALMLAGLAE</sequence>
<comment type="caution">
    <text evidence="1">The sequence shown here is derived from an EMBL/GenBank/DDBJ whole genome shotgun (WGS) entry which is preliminary data.</text>
</comment>
<organism evidence="1 2">
    <name type="scientific">Staphylococcus condimenti</name>
    <dbReference type="NCBI Taxonomy" id="70255"/>
    <lineage>
        <taxon>Bacteria</taxon>
        <taxon>Bacillati</taxon>
        <taxon>Bacillota</taxon>
        <taxon>Bacilli</taxon>
        <taxon>Bacillales</taxon>
        <taxon>Staphylococcaceae</taxon>
        <taxon>Staphylococcus</taxon>
    </lineage>
</organism>
<name>A0A4Q7CIY2_9STAP</name>